<reference evidence="6 7" key="1">
    <citation type="submission" date="2018-08" db="EMBL/GenBank/DDBJ databases">
        <title>Aphanomyces genome sequencing and annotation.</title>
        <authorList>
            <person name="Minardi D."/>
            <person name="Oidtmann B."/>
            <person name="Van Der Giezen M."/>
            <person name="Studholme D.J."/>
        </authorList>
    </citation>
    <scope>NUCLEOTIDE SEQUENCE [LARGE SCALE GENOMIC DNA]</scope>
    <source>
        <strain evidence="6 7">D2</strain>
    </source>
</reference>
<dbReference type="Pfam" id="PF00232">
    <property type="entry name" value="Glyco_hydro_1"/>
    <property type="match status" value="1"/>
</dbReference>
<feature type="transmembrane region" description="Helical" evidence="5">
    <location>
        <begin position="576"/>
        <end position="601"/>
    </location>
</feature>
<dbReference type="InterPro" id="IPR017853">
    <property type="entry name" value="GH"/>
</dbReference>
<dbReference type="FunFam" id="3.20.20.80:FF:000099">
    <property type="entry name" value="Lactase-phlorizin hydrolase, putative"/>
    <property type="match status" value="1"/>
</dbReference>
<accession>A0A397E4Q5</accession>
<name>A0A397E4Q5_APHAT</name>
<evidence type="ECO:0000256" key="2">
    <source>
        <dbReference type="ARBA" id="ARBA00022801"/>
    </source>
</evidence>
<dbReference type="SUPFAM" id="SSF51445">
    <property type="entry name" value="(Trans)glycosidases"/>
    <property type="match status" value="1"/>
</dbReference>
<evidence type="ECO:0000256" key="5">
    <source>
        <dbReference type="SAM" id="Phobius"/>
    </source>
</evidence>
<dbReference type="AlphaFoldDB" id="A0A397E4Q5"/>
<dbReference type="Gene3D" id="3.20.20.80">
    <property type="entry name" value="Glycosidases"/>
    <property type="match status" value="1"/>
</dbReference>
<dbReference type="PRINTS" id="PR00131">
    <property type="entry name" value="GLHYDRLASE1"/>
</dbReference>
<evidence type="ECO:0000256" key="1">
    <source>
        <dbReference type="ARBA" id="ARBA00010838"/>
    </source>
</evidence>
<keyword evidence="5" id="KW-0812">Transmembrane</keyword>
<evidence type="ECO:0000313" key="7">
    <source>
        <dbReference type="Proteomes" id="UP000266643"/>
    </source>
</evidence>
<dbReference type="PANTHER" id="PTHR10353:SF36">
    <property type="entry name" value="LP05116P"/>
    <property type="match status" value="1"/>
</dbReference>
<keyword evidence="3" id="KW-0326">Glycosidase</keyword>
<keyword evidence="5" id="KW-0472">Membrane</keyword>
<comment type="caution">
    <text evidence="6">The sequence shown here is derived from an EMBL/GenBank/DDBJ whole genome shotgun (WGS) entry which is preliminary data.</text>
</comment>
<evidence type="ECO:0000256" key="3">
    <source>
        <dbReference type="ARBA" id="ARBA00023295"/>
    </source>
</evidence>
<proteinExistence type="inferred from homology"/>
<organism evidence="6 7">
    <name type="scientific">Aphanomyces astaci</name>
    <name type="common">Crayfish plague agent</name>
    <dbReference type="NCBI Taxonomy" id="112090"/>
    <lineage>
        <taxon>Eukaryota</taxon>
        <taxon>Sar</taxon>
        <taxon>Stramenopiles</taxon>
        <taxon>Oomycota</taxon>
        <taxon>Saprolegniomycetes</taxon>
        <taxon>Saprolegniales</taxon>
        <taxon>Verrucalvaceae</taxon>
        <taxon>Aphanomyces</taxon>
    </lineage>
</organism>
<dbReference type="VEuPathDB" id="FungiDB:H257_14487"/>
<keyword evidence="5" id="KW-1133">Transmembrane helix</keyword>
<protein>
    <submittedName>
        <fullName evidence="6">Uncharacterized protein</fullName>
    </submittedName>
</protein>
<keyword evidence="2" id="KW-0378">Hydrolase</keyword>
<gene>
    <name evidence="6" type="ORF">DYB30_005089</name>
</gene>
<dbReference type="EMBL" id="QUTD01002240">
    <property type="protein sequence ID" value="RHY76452.1"/>
    <property type="molecule type" value="Genomic_DNA"/>
</dbReference>
<evidence type="ECO:0000313" key="6">
    <source>
        <dbReference type="EMBL" id="RHY76452.1"/>
    </source>
</evidence>
<dbReference type="PANTHER" id="PTHR10353">
    <property type="entry name" value="GLYCOSYL HYDROLASE"/>
    <property type="match status" value="1"/>
</dbReference>
<dbReference type="InterPro" id="IPR001360">
    <property type="entry name" value="Glyco_hydro_1"/>
</dbReference>
<comment type="similarity">
    <text evidence="1 4">Belongs to the glycosyl hydrolase 1 family.</text>
</comment>
<dbReference type="GO" id="GO:0008422">
    <property type="term" value="F:beta-glucosidase activity"/>
    <property type="evidence" value="ECO:0007669"/>
    <property type="project" value="TreeGrafter"/>
</dbReference>
<evidence type="ECO:0000256" key="4">
    <source>
        <dbReference type="RuleBase" id="RU003690"/>
    </source>
</evidence>
<sequence>MIGSIVTNQQPRVTHQAPAIFQNSKRASRAMMMLGVIVLLLSTTLGLVSSSSHRAAVPQTSKQRCFPDDFLLGTATAAYQVEGGWNLTGRTPSIWDDFCRSRDNVQCANVADDMIHRYVSDIAIMQAMGLSSFRFSISWSRVMTWHDATQRMVRNDAGIAFYHDLLDAMRAAQLTSVVTLYHWDLPSALHTHMNGWLNASIVGHFNQYAELMYDEYGAKVDFWTTFNEPWSFCVGGYGGGWHAPGITDSDTATYVAPHHVLLAHATAVQTHRSKHLTSKIGITLNSDMALPLDPTDDRDVEAAERKLQFSLGWFLNPIVHGDYPAVMKRRAGHRLPRFTAADSALLTQSYDVFMLNHYSTNVVTDCASTTYVQDVYMLDTVFICELSTVDCASLAQGWNRDLGIDGVRIPVGARPGNVNAKGEPLCRYPQGYLPLIRWMHAFNKSAPILLTENGWCGHNVVDNPDQLWYFESYLAQVWLAVAEGVPVIGYTAWSFVDNYEWGSFDPRFGLFHVEFPPETGTVDGFEPKSTDLTRTARPAATWYGQVASTKCFPLDEQAQGPTPSTDPLTSSTTSHWVQGAVTVGFVGPMLVAVMALAALVYRKQQQHRSSEQAGENSPLVPKH</sequence>
<dbReference type="GO" id="GO:0005975">
    <property type="term" value="P:carbohydrate metabolic process"/>
    <property type="evidence" value="ECO:0007669"/>
    <property type="project" value="InterPro"/>
</dbReference>
<dbReference type="Proteomes" id="UP000266643">
    <property type="component" value="Unassembled WGS sequence"/>
</dbReference>